<gene>
    <name evidence="1" type="ORF">XpiCFBP4643_08955</name>
</gene>
<evidence type="ECO:0000313" key="2">
    <source>
        <dbReference type="Proteomes" id="UP000238191"/>
    </source>
</evidence>
<dbReference type="Proteomes" id="UP000238191">
    <property type="component" value="Unassembled WGS sequence"/>
</dbReference>
<proteinExistence type="predicted"/>
<sequence length="105" mass="11243">MLCCRRSAAGGFVRPLAPTPVPRPSPRLRRGRCKARAPVARTPCLLAPRGERPGFLSLRDVLDCVAGPVPAVGCWPARFSRLRGLRLAGGRPGRAGPGGRGRIRR</sequence>
<dbReference type="EMBL" id="MDEI01000006">
    <property type="protein sequence ID" value="PPU68623.1"/>
    <property type="molecule type" value="Genomic_DNA"/>
</dbReference>
<comment type="caution">
    <text evidence="1">The sequence shown here is derived from an EMBL/GenBank/DDBJ whole genome shotgun (WGS) entry which is preliminary data.</text>
</comment>
<protein>
    <submittedName>
        <fullName evidence="1">Uncharacterized protein</fullName>
    </submittedName>
</protein>
<accession>A0A2S7D456</accession>
<name>A0A2S7D456_9XANT</name>
<organism evidence="1 2">
    <name type="scientific">Xanthomonas pisi</name>
    <dbReference type="NCBI Taxonomy" id="56457"/>
    <lineage>
        <taxon>Bacteria</taxon>
        <taxon>Pseudomonadati</taxon>
        <taxon>Pseudomonadota</taxon>
        <taxon>Gammaproteobacteria</taxon>
        <taxon>Lysobacterales</taxon>
        <taxon>Lysobacteraceae</taxon>
        <taxon>Xanthomonas</taxon>
    </lineage>
</organism>
<evidence type="ECO:0000313" key="1">
    <source>
        <dbReference type="EMBL" id="PPU68623.1"/>
    </source>
</evidence>
<reference evidence="2" key="1">
    <citation type="submission" date="2016-08" db="EMBL/GenBank/DDBJ databases">
        <authorList>
            <person name="Merda D."/>
            <person name="Briand M."/>
            <person name="Taghouti G."/>
            <person name="Carrere S."/>
            <person name="Gouzy J."/>
            <person name="Portier P."/>
            <person name="Jacques M.-A."/>
            <person name="Fischer-Le Saux M."/>
        </authorList>
    </citation>
    <scope>NUCLEOTIDE SEQUENCE [LARGE SCALE GENOMIC DNA]</scope>
    <source>
        <strain evidence="2">CFBP4643</strain>
    </source>
</reference>
<dbReference type="AlphaFoldDB" id="A0A2S7D456"/>
<keyword evidence="2" id="KW-1185">Reference proteome</keyword>
<dbReference type="OrthoDB" id="7107999at2"/>